<dbReference type="Pfam" id="PF07386">
    <property type="entry name" value="DUF1499"/>
    <property type="match status" value="1"/>
</dbReference>
<dbReference type="PANTHER" id="PTHR34801">
    <property type="entry name" value="EXPRESSED PROTEIN"/>
    <property type="match status" value="1"/>
</dbReference>
<dbReference type="EMBL" id="HBHI01014281">
    <property type="protein sequence ID" value="CAD9672452.1"/>
    <property type="molecule type" value="Transcribed_RNA"/>
</dbReference>
<reference evidence="2" key="1">
    <citation type="submission" date="2021-01" db="EMBL/GenBank/DDBJ databases">
        <authorList>
            <person name="Corre E."/>
            <person name="Pelletier E."/>
            <person name="Niang G."/>
            <person name="Scheremetjew M."/>
            <person name="Finn R."/>
            <person name="Kale V."/>
            <person name="Holt S."/>
            <person name="Cochrane G."/>
            <person name="Meng A."/>
            <person name="Brown T."/>
            <person name="Cohen L."/>
        </authorList>
    </citation>
    <scope>NUCLEOTIDE SEQUENCE</scope>
    <source>
        <strain evidence="2">CCMP1452</strain>
    </source>
</reference>
<accession>A0A7S2W7S8</accession>
<feature type="signal peptide" evidence="1">
    <location>
        <begin position="1"/>
        <end position="23"/>
    </location>
</feature>
<gene>
    <name evidence="2" type="ORF">EANT1437_LOCUS7333</name>
</gene>
<keyword evidence="1" id="KW-0732">Signal</keyword>
<evidence type="ECO:0000313" key="2">
    <source>
        <dbReference type="EMBL" id="CAD9672452.1"/>
    </source>
</evidence>
<feature type="chain" id="PRO_5030818597" description="DUF1499 domain-containing protein" evidence="1">
    <location>
        <begin position="24"/>
        <end position="193"/>
    </location>
</feature>
<protein>
    <recommendedName>
        <fullName evidence="3">DUF1499 domain-containing protein</fullName>
    </recommendedName>
</protein>
<dbReference type="AlphaFoldDB" id="A0A7S2W7S8"/>
<dbReference type="PANTHER" id="PTHR34801:SF6">
    <property type="entry name" value="SLL1620 PROTEIN"/>
    <property type="match status" value="1"/>
</dbReference>
<name>A0A7S2W7S8_9STRA</name>
<proteinExistence type="predicted"/>
<evidence type="ECO:0008006" key="3">
    <source>
        <dbReference type="Google" id="ProtNLM"/>
    </source>
</evidence>
<evidence type="ECO:0000256" key="1">
    <source>
        <dbReference type="SAM" id="SignalP"/>
    </source>
</evidence>
<organism evidence="2">
    <name type="scientific">Eucampia antarctica</name>
    <dbReference type="NCBI Taxonomy" id="49252"/>
    <lineage>
        <taxon>Eukaryota</taxon>
        <taxon>Sar</taxon>
        <taxon>Stramenopiles</taxon>
        <taxon>Ochrophyta</taxon>
        <taxon>Bacillariophyta</taxon>
        <taxon>Mediophyceae</taxon>
        <taxon>Biddulphiophycidae</taxon>
        <taxon>Hemiaulales</taxon>
        <taxon>Hemiaulaceae</taxon>
        <taxon>Eucampia</taxon>
    </lineage>
</organism>
<sequence>MLFHRSITSVVTLLCLSSSVVVGYAPPKASSVEVGRREAFMAAASAAFVVAGSPLVANALEVCPSSANNCVRTSWTPPSGTSKADAVSAVRDAVNAYPQEGQGSVDGGGWAFASDDLNTSGTAIIEYKSSGKGNFARFLNGGKPFVDDLKIEVEASGLVQIKSQSRVGDSDFGVNAKRVEYLASSLKSKGWSV</sequence>
<dbReference type="InterPro" id="IPR010865">
    <property type="entry name" value="DUF1499"/>
</dbReference>